<sequence>MTSAPDLTTPSAAASWAPRTRAWLDLLVGWPSVTGSLDEQAFAPRLHTALAEHPYFQAHPEHLWRQPALGGGPENLLALVRGEGPETVILSGHYDTVSVDPYGSLAPLAHQPEALRAALLEELQPLSPDAGERLAWDDLAGGDFLPGRGVLDMKGGIAAGLSVLEHWLEAPGRRGNLLVVLSPDEEDRSRGARAARHALGETAQRWGLTFAAGINLDATSDLGDGAQGRSIALGTVGKLLPFVFMLGRGTHAGYPFEGLSAHAMSAELLRRLDTNPEFADHAHGESAPPPACLELRDLRGGYDVTTPDRVWSAYNVLTHRRTPAEVLDLFCSEVGDAMHTVIREQARRAAALGLKTTDSPPRVLTFGALRQLVLEAGGPDVQAAYEALVQQHAQATNPLDASREVTDWLTRQAGLRGPVAVVGFAGLHYPHTHVTGHGPAGERLRQVALYVAASTQPPLSVRQFFAGISDMSFLGAPPDQGRQRDVQANTAVPAFVDAGEDAGLPFPVFPTVNVGPWGREYHQRLERVHLPYALETLPEVVWRLVTGLLPQP</sequence>
<name>A0ABP9W6A2_9DEIO</name>
<dbReference type="PANTHER" id="PTHR43808">
    <property type="entry name" value="ACETYLORNITHINE DEACETYLASE"/>
    <property type="match status" value="1"/>
</dbReference>
<protein>
    <submittedName>
        <fullName evidence="1">Protein RocB</fullName>
    </submittedName>
</protein>
<dbReference type="Gene3D" id="3.40.630.10">
    <property type="entry name" value="Zn peptidases"/>
    <property type="match status" value="1"/>
</dbReference>
<evidence type="ECO:0000313" key="1">
    <source>
        <dbReference type="EMBL" id="GAA5512895.1"/>
    </source>
</evidence>
<proteinExistence type="predicted"/>
<reference evidence="1 2" key="1">
    <citation type="submission" date="2024-02" db="EMBL/GenBank/DDBJ databases">
        <title>Deinococcus carri NBRC 110142.</title>
        <authorList>
            <person name="Ichikawa N."/>
            <person name="Katano-Makiyama Y."/>
            <person name="Hidaka K."/>
        </authorList>
    </citation>
    <scope>NUCLEOTIDE SEQUENCE [LARGE SCALE GENOMIC DNA]</scope>
    <source>
        <strain evidence="1 2">NBRC 110142</strain>
    </source>
</reference>
<dbReference type="Pfam" id="PF01546">
    <property type="entry name" value="Peptidase_M20"/>
    <property type="match status" value="1"/>
</dbReference>
<comment type="caution">
    <text evidence="1">The sequence shown here is derived from an EMBL/GenBank/DDBJ whole genome shotgun (WGS) entry which is preliminary data.</text>
</comment>
<dbReference type="EMBL" id="BAABRP010000004">
    <property type="protein sequence ID" value="GAA5512895.1"/>
    <property type="molecule type" value="Genomic_DNA"/>
</dbReference>
<dbReference type="InterPro" id="IPR012166">
    <property type="entry name" value="Uncharacterised_RocB"/>
</dbReference>
<accession>A0ABP9W6A2</accession>
<keyword evidence="2" id="KW-1185">Reference proteome</keyword>
<dbReference type="RefSeq" id="WP_345463580.1">
    <property type="nucleotide sequence ID" value="NZ_BAABRP010000004.1"/>
</dbReference>
<dbReference type="PANTHER" id="PTHR43808:SF27">
    <property type="entry name" value="PROTEIN ROCB"/>
    <property type="match status" value="1"/>
</dbReference>
<dbReference type="Proteomes" id="UP001401887">
    <property type="component" value="Unassembled WGS sequence"/>
</dbReference>
<dbReference type="InterPro" id="IPR002933">
    <property type="entry name" value="Peptidase_M20"/>
</dbReference>
<gene>
    <name evidence="1" type="primary">rocB</name>
    <name evidence="1" type="ORF">Dcar01_01619</name>
</gene>
<evidence type="ECO:0000313" key="2">
    <source>
        <dbReference type="Proteomes" id="UP001401887"/>
    </source>
</evidence>
<organism evidence="1 2">
    <name type="scientific">Deinococcus carri</name>
    <dbReference type="NCBI Taxonomy" id="1211323"/>
    <lineage>
        <taxon>Bacteria</taxon>
        <taxon>Thermotogati</taxon>
        <taxon>Deinococcota</taxon>
        <taxon>Deinococci</taxon>
        <taxon>Deinococcales</taxon>
        <taxon>Deinococcaceae</taxon>
        <taxon>Deinococcus</taxon>
    </lineage>
</organism>
<dbReference type="InterPro" id="IPR050072">
    <property type="entry name" value="Peptidase_M20A"/>
</dbReference>
<dbReference type="PIRSF" id="PIRSF010386">
    <property type="entry name" value="RocB"/>
    <property type="match status" value="1"/>
</dbReference>
<dbReference type="SUPFAM" id="SSF53187">
    <property type="entry name" value="Zn-dependent exopeptidases"/>
    <property type="match status" value="1"/>
</dbReference>